<dbReference type="EMBL" id="UFQT01000524">
    <property type="protein sequence ID" value="SSX24971.1"/>
    <property type="molecule type" value="Genomic_DNA"/>
</dbReference>
<protein>
    <submittedName>
        <fullName evidence="2">CSON011764 protein</fullName>
    </submittedName>
</protein>
<dbReference type="GO" id="GO:0005634">
    <property type="term" value="C:nucleus"/>
    <property type="evidence" value="ECO:0007669"/>
    <property type="project" value="TreeGrafter"/>
</dbReference>
<evidence type="ECO:0000313" key="2">
    <source>
        <dbReference type="EMBL" id="SSX24971.1"/>
    </source>
</evidence>
<organism evidence="2">
    <name type="scientific">Culicoides sonorensis</name>
    <name type="common">Biting midge</name>
    <dbReference type="NCBI Taxonomy" id="179676"/>
    <lineage>
        <taxon>Eukaryota</taxon>
        <taxon>Metazoa</taxon>
        <taxon>Ecdysozoa</taxon>
        <taxon>Arthropoda</taxon>
        <taxon>Hexapoda</taxon>
        <taxon>Insecta</taxon>
        <taxon>Pterygota</taxon>
        <taxon>Neoptera</taxon>
        <taxon>Endopterygota</taxon>
        <taxon>Diptera</taxon>
        <taxon>Nematocera</taxon>
        <taxon>Chironomoidea</taxon>
        <taxon>Ceratopogonidae</taxon>
        <taxon>Ceratopogoninae</taxon>
        <taxon>Culicoides</taxon>
        <taxon>Monoculicoides</taxon>
    </lineage>
</organism>
<proteinExistence type="predicted"/>
<dbReference type="OMA" id="MMLMDLN"/>
<gene>
    <name evidence="2" type="primary">CSON011764</name>
</gene>
<sequence>MAKLINVYRSDEVYDVDVKKRQLPVRCGDIQMFMMDLGSKGLTFDKNRPSERDQEAFENKYKLLSREELRLSLQVTRQEFTQALSISVPCVGCRRSVERLLEQLMDTEYPTVYPIVIHSNGIISISAEKIKSPASVSSILFESDKLLNELLEHQPRNKKSSRCGLHSLDSFRSRPFSEMWRDVWLSMNKRCKEEISIIEADELNSTLENYLKKHKFCSECRTKVEKAYGLLVNEENHKKEQGYVASLYSGIKRCVSKKHIHLLIKNDYIDNLIKKAEPELNGSHFRHRERHAKTLEIAQEEVLTCVGMCIYEKLRRIHVCLREEENACQVLASVSVYALSRNFDMAVDNKRGISNLEILYEELSREEKLKEERKELKKLKKRQKRRNNKRRDSCENCGEIVSIEEKTSVNCKRDGNDDPCNCTDNEEEDDEVEIDTMNCCAINNSVNVKNTDNDKTCVTSYHSCNVDVQHSLDAGYSSETHHESSCSRLSSSEITPLSSINTSPEGSEVACSEGFCNHDLPYLNDNKASAEYIRNKCNLKCSLATPGQFTLSLAQMLDETHTSDDDDDNEGIPDELILEFKSRYATVKKEREELRQRLITNFNRLCATSYVKDH</sequence>
<dbReference type="InterPro" id="IPR026073">
    <property type="entry name" value="GGNBP2"/>
</dbReference>
<accession>A0A336M6I1</accession>
<keyword evidence="1" id="KW-0175">Coiled coil</keyword>
<name>A0A336M6I1_CULSO</name>
<dbReference type="AlphaFoldDB" id="A0A336M6I1"/>
<dbReference type="PANTHER" id="PTHR13601">
    <property type="entry name" value="GAMETOGENETIN-BINDING PROTEIN 2"/>
    <property type="match status" value="1"/>
</dbReference>
<dbReference type="PANTHER" id="PTHR13601:SF2">
    <property type="entry name" value="GAMETOGENETIN-BINDING PROTEIN 2"/>
    <property type="match status" value="1"/>
</dbReference>
<dbReference type="VEuPathDB" id="VectorBase:CSON011764"/>
<dbReference type="GO" id="GO:0005737">
    <property type="term" value="C:cytoplasm"/>
    <property type="evidence" value="ECO:0007669"/>
    <property type="project" value="TreeGrafter"/>
</dbReference>
<feature type="coiled-coil region" evidence="1">
    <location>
        <begin position="353"/>
        <end position="389"/>
    </location>
</feature>
<reference evidence="2" key="1">
    <citation type="submission" date="2018-07" db="EMBL/GenBank/DDBJ databases">
        <authorList>
            <person name="Quirk P.G."/>
            <person name="Krulwich T.A."/>
        </authorList>
    </citation>
    <scope>NUCLEOTIDE SEQUENCE</scope>
</reference>
<evidence type="ECO:0000256" key="1">
    <source>
        <dbReference type="SAM" id="Coils"/>
    </source>
</evidence>